<keyword evidence="2" id="KW-1185">Reference proteome</keyword>
<dbReference type="RefSeq" id="WP_048513601.1">
    <property type="nucleotide sequence ID" value="NZ_FUXD01000004.1"/>
</dbReference>
<dbReference type="EMBL" id="LEKT01000009">
    <property type="protein sequence ID" value="KMO87101.1"/>
    <property type="molecule type" value="Genomic_DNA"/>
</dbReference>
<dbReference type="InterPro" id="IPR010298">
    <property type="entry name" value="YacP-like"/>
</dbReference>
<dbReference type="InParanoid" id="A0A0J6ZQ89"/>
<dbReference type="Pfam" id="PF05991">
    <property type="entry name" value="NYN_YacP"/>
    <property type="match status" value="1"/>
</dbReference>
<evidence type="ECO:0000313" key="2">
    <source>
        <dbReference type="Proteomes" id="UP000036503"/>
    </source>
</evidence>
<dbReference type="FunCoup" id="A0A0J6ZQ89">
    <property type="interactions" value="19"/>
</dbReference>
<proteinExistence type="predicted"/>
<comment type="caution">
    <text evidence="1">The sequence shown here is derived from an EMBL/GenBank/DDBJ whole genome shotgun (WGS) entry which is preliminary data.</text>
</comment>
<dbReference type="PANTHER" id="PTHR34547">
    <property type="entry name" value="YACP-LIKE NYN DOMAIN PROTEIN"/>
    <property type="match status" value="1"/>
</dbReference>
<dbReference type="Proteomes" id="UP000036503">
    <property type="component" value="Unassembled WGS sequence"/>
</dbReference>
<dbReference type="PATRIC" id="fig|1122219.3.peg.3283"/>
<sequence>MKELLIVDGYNIIFAWASLKKLADESLDHARETFINTMAGYGKSKGYQLILVFDAMYTEETEKSMKIGRDCEIIFTDKEETADSCIERLVYGRRGERRIVYVATSDGPEQNQILGTGAYRITARELAEDVERVRQEVAAYDHRNVLKGSQSRNEIVYRVQDANVLQKLEKIRRSKK</sequence>
<dbReference type="PANTHER" id="PTHR34547:SF1">
    <property type="entry name" value="YACP-LIKE NYN DOMAIN PROTEIN"/>
    <property type="match status" value="1"/>
</dbReference>
<reference evidence="1 2" key="1">
    <citation type="submission" date="2015-06" db="EMBL/GenBank/DDBJ databases">
        <title>Draft genome sequence of beer spoilage bacterium Megasphaera cerevisiae type strain 20462.</title>
        <authorList>
            <person name="Kutumbaka K."/>
            <person name="Pasmowitz J."/>
            <person name="Mategko J."/>
            <person name="Reyes D."/>
            <person name="Friedrich A."/>
            <person name="Han S."/>
            <person name="Martens-Habbena W."/>
            <person name="Neal-McKinney J."/>
            <person name="Janagama H.K."/>
            <person name="Nadala C."/>
            <person name="Samadpour M."/>
        </authorList>
    </citation>
    <scope>NUCLEOTIDE SEQUENCE [LARGE SCALE GENOMIC DNA]</scope>
    <source>
        <strain evidence="1 2">DSM 20462</strain>
    </source>
</reference>
<name>A0A0J6ZQ89_9FIRM</name>
<organism evidence="1 2">
    <name type="scientific">Megasphaera cerevisiae DSM 20462</name>
    <dbReference type="NCBI Taxonomy" id="1122219"/>
    <lineage>
        <taxon>Bacteria</taxon>
        <taxon>Bacillati</taxon>
        <taxon>Bacillota</taxon>
        <taxon>Negativicutes</taxon>
        <taxon>Veillonellales</taxon>
        <taxon>Veillonellaceae</taxon>
        <taxon>Megasphaera</taxon>
    </lineage>
</organism>
<gene>
    <name evidence="1" type="ORF">AB840_04255</name>
</gene>
<dbReference type="OrthoDB" id="9792160at2"/>
<dbReference type="CDD" id="cd10912">
    <property type="entry name" value="PIN_YacP-like"/>
    <property type="match status" value="1"/>
</dbReference>
<accession>A0A0J6ZQ89</accession>
<dbReference type="STRING" id="39029.BSR42_10695"/>
<evidence type="ECO:0008006" key="3">
    <source>
        <dbReference type="Google" id="ProtNLM"/>
    </source>
</evidence>
<evidence type="ECO:0000313" key="1">
    <source>
        <dbReference type="EMBL" id="KMO87101.1"/>
    </source>
</evidence>
<dbReference type="AlphaFoldDB" id="A0A0J6ZQ89"/>
<protein>
    <recommendedName>
        <fullName evidence="3">RNA-binding protein</fullName>
    </recommendedName>
</protein>